<dbReference type="Proteomes" id="UP001152607">
    <property type="component" value="Unassembled WGS sequence"/>
</dbReference>
<gene>
    <name evidence="3" type="ORF">PDIGIT_LOCUS15655</name>
</gene>
<evidence type="ECO:0000313" key="3">
    <source>
        <dbReference type="EMBL" id="CAI6342448.1"/>
    </source>
</evidence>
<evidence type="ECO:0000256" key="2">
    <source>
        <dbReference type="SAM" id="MobiDB-lite"/>
    </source>
</evidence>
<dbReference type="OrthoDB" id="10031947at2759"/>
<reference evidence="3" key="1">
    <citation type="submission" date="2023-01" db="EMBL/GenBank/DDBJ databases">
        <authorList>
            <person name="Van Ghelder C."/>
            <person name="Rancurel C."/>
        </authorList>
    </citation>
    <scope>NUCLEOTIDE SEQUENCE</scope>
    <source>
        <strain evidence="3">CNCM I-4278</strain>
    </source>
</reference>
<evidence type="ECO:0000313" key="4">
    <source>
        <dbReference type="Proteomes" id="UP001152607"/>
    </source>
</evidence>
<protein>
    <submittedName>
        <fullName evidence="3">Uncharacterized protein</fullName>
    </submittedName>
</protein>
<keyword evidence="4" id="KW-1185">Reference proteome</keyword>
<feature type="region of interest" description="Disordered" evidence="2">
    <location>
        <begin position="307"/>
        <end position="337"/>
    </location>
</feature>
<dbReference type="AlphaFoldDB" id="A0A9W4UXX1"/>
<feature type="coiled-coil region" evidence="1">
    <location>
        <begin position="156"/>
        <end position="204"/>
    </location>
</feature>
<evidence type="ECO:0000256" key="1">
    <source>
        <dbReference type="SAM" id="Coils"/>
    </source>
</evidence>
<keyword evidence="1" id="KW-0175">Coiled coil</keyword>
<name>A0A9W4UXX1_9PLEO</name>
<organism evidence="3 4">
    <name type="scientific">Periconia digitata</name>
    <dbReference type="NCBI Taxonomy" id="1303443"/>
    <lineage>
        <taxon>Eukaryota</taxon>
        <taxon>Fungi</taxon>
        <taxon>Dikarya</taxon>
        <taxon>Ascomycota</taxon>
        <taxon>Pezizomycotina</taxon>
        <taxon>Dothideomycetes</taxon>
        <taxon>Pleosporomycetidae</taxon>
        <taxon>Pleosporales</taxon>
        <taxon>Massarineae</taxon>
        <taxon>Periconiaceae</taxon>
        <taxon>Periconia</taxon>
    </lineage>
</organism>
<proteinExistence type="predicted"/>
<accession>A0A9W4UXX1</accession>
<sequence length="536" mass="61275">MALNITADPSPDSQIALGRDILNDRKSLFHCFYASSDTAIQQIQNSIKDPVNLQQILTYAVAYIDQGVSVSNDERKQYEILVKRYGAAEEKIKKDQGKLQVLNEKLKTQDARIIELEIKLAAHERVYPKIRPVSNTEAQQGQVSLTPVEAQLVNARQQLAEKTSLLEENHEKYEHMLVVDKQAKDIAEREKVALEARVVALTQEVLTLQKSLAQVHGQLEEAKHHLDVDGHIISGVQEERGNLKTLFNKKMVEVKSLEDELQLVRTELKTATEEHLLFEGKHKDCQKRLEEVVRQYEALKEEKRVLEEEHKTCQAAQPEPSADEEPPEDLSKPVKPNKVTLKNPIKIAGSLRGARKEIDDKFWEVNVPFPITIFGYKSSKIFVSDNGTICLDQATHARDKREGERLPHYDRMPVYSLFPYWTDLLIAKDMPHGIFWEVTGASPNRSLSIEWYVTRYQHEEQYFHFKVVVDEASPNVVAFEYYDVRDKGAKGTIGIQGPKNAHLQFSYNKAKLYPGLRLVFDTAKNNITESRCEVPQ</sequence>
<comment type="caution">
    <text evidence="3">The sequence shown here is derived from an EMBL/GenBank/DDBJ whole genome shotgun (WGS) entry which is preliminary data.</text>
</comment>
<feature type="coiled-coil region" evidence="1">
    <location>
        <begin position="85"/>
        <end position="119"/>
    </location>
</feature>
<dbReference type="EMBL" id="CAOQHR010000013">
    <property type="protein sequence ID" value="CAI6342448.1"/>
    <property type="molecule type" value="Genomic_DNA"/>
</dbReference>